<dbReference type="Pfam" id="PF07219">
    <property type="entry name" value="HemY_N"/>
    <property type="match status" value="1"/>
</dbReference>
<organism evidence="7 8">
    <name type="scientific">Psychrosphaera algicola</name>
    <dbReference type="NCBI Taxonomy" id="3023714"/>
    <lineage>
        <taxon>Bacteria</taxon>
        <taxon>Pseudomonadati</taxon>
        <taxon>Pseudomonadota</taxon>
        <taxon>Gammaproteobacteria</taxon>
        <taxon>Alteromonadales</taxon>
        <taxon>Pseudoalteromonadaceae</taxon>
        <taxon>Psychrosphaera</taxon>
    </lineage>
</organism>
<proteinExistence type="predicted"/>
<evidence type="ECO:0000313" key="8">
    <source>
        <dbReference type="Proteomes" id="UP001528411"/>
    </source>
</evidence>
<dbReference type="InterPro" id="IPR011990">
    <property type="entry name" value="TPR-like_helical_dom_sf"/>
</dbReference>
<dbReference type="RefSeq" id="WP_272181542.1">
    <property type="nucleotide sequence ID" value="NZ_JAQOMS010000002.1"/>
</dbReference>
<keyword evidence="8" id="KW-1185">Reference proteome</keyword>
<keyword evidence="4 5" id="KW-0472">Membrane</keyword>
<comment type="caution">
    <text evidence="7">The sequence shown here is derived from an EMBL/GenBank/DDBJ whole genome shotgun (WGS) entry which is preliminary data.</text>
</comment>
<feature type="transmembrane region" description="Helical" evidence="5">
    <location>
        <begin position="50"/>
        <end position="79"/>
    </location>
</feature>
<feature type="domain" description="HemY N-terminal" evidence="6">
    <location>
        <begin position="29"/>
        <end position="128"/>
    </location>
</feature>
<reference evidence="7 8" key="1">
    <citation type="submission" date="2023-01" db="EMBL/GenBank/DDBJ databases">
        <title>Psychrosphaera sp. nov., isolated from marine algae.</title>
        <authorList>
            <person name="Bayburt H."/>
            <person name="Choi B.J."/>
            <person name="Kim J.M."/>
            <person name="Choi D.G."/>
            <person name="Jeon C.O."/>
        </authorList>
    </citation>
    <scope>NUCLEOTIDE SEQUENCE [LARGE SCALE GENOMIC DNA]</scope>
    <source>
        <strain evidence="7 8">G1-22</strain>
    </source>
</reference>
<protein>
    <submittedName>
        <fullName evidence="7">Heme biosynthesis HemY N-terminal domain-containing protein</fullName>
    </submittedName>
</protein>
<evidence type="ECO:0000313" key="7">
    <source>
        <dbReference type="EMBL" id="MDC2890320.1"/>
    </source>
</evidence>
<evidence type="ECO:0000256" key="5">
    <source>
        <dbReference type="SAM" id="Phobius"/>
    </source>
</evidence>
<dbReference type="Proteomes" id="UP001528411">
    <property type="component" value="Unassembled WGS sequence"/>
</dbReference>
<name>A0ABT5FFJ5_9GAMM</name>
<evidence type="ECO:0000256" key="4">
    <source>
        <dbReference type="ARBA" id="ARBA00023136"/>
    </source>
</evidence>
<dbReference type="InterPro" id="IPR010817">
    <property type="entry name" value="HemY_N"/>
</dbReference>
<dbReference type="SUPFAM" id="SSF48452">
    <property type="entry name" value="TPR-like"/>
    <property type="match status" value="1"/>
</dbReference>
<evidence type="ECO:0000256" key="3">
    <source>
        <dbReference type="ARBA" id="ARBA00022989"/>
    </source>
</evidence>
<evidence type="ECO:0000259" key="6">
    <source>
        <dbReference type="Pfam" id="PF07219"/>
    </source>
</evidence>
<dbReference type="EMBL" id="JAQOMS010000002">
    <property type="protein sequence ID" value="MDC2890320.1"/>
    <property type="molecule type" value="Genomic_DNA"/>
</dbReference>
<sequence>MMKFTKQIVALLIIGLFLIFAPNIKGDQGYVLIAIGNYTIEGSIVEFGATIVMFVVALWMVVWLLKLVYTTLILPTLWWQSRQNKNQANYLQAGIDYMTLGQWQQAINQFARVKRTERLESANKLTGVCRAQLNESDTLLLTDDIAKDTKLTTPFATLAGLMKAHKYEDANLLVQSLKLPIAKQPLPFQQLCLSVYAQNFNWNEVASHLPRLNKLAKKHSDVNAFDELQQLNQTMFYKAFTRYISAFSINQLQTVWTGWHKAIRSDRALQTSYILALSEQQQSQLIEPILLENDLLKQQDWLLEVIRHIFKNTTFVSMDLLFSQIQKHITKQPDNKTLLTIYAYLAAGQKDFQLAKQALEQVVYSNNNLVDKRLYAMVLAELGELRYSVDVFKSIT</sequence>
<keyword evidence="2 5" id="KW-0812">Transmembrane</keyword>
<comment type="subcellular location">
    <subcellularLocation>
        <location evidence="1">Membrane</location>
    </subcellularLocation>
</comment>
<accession>A0ABT5FFJ5</accession>
<gene>
    <name evidence="7" type="ORF">PN838_18120</name>
</gene>
<evidence type="ECO:0000256" key="2">
    <source>
        <dbReference type="ARBA" id="ARBA00022692"/>
    </source>
</evidence>
<evidence type="ECO:0000256" key="1">
    <source>
        <dbReference type="ARBA" id="ARBA00004370"/>
    </source>
</evidence>
<keyword evidence="3 5" id="KW-1133">Transmembrane helix</keyword>